<comment type="caution">
    <text evidence="1">The sequence shown here is derived from an EMBL/GenBank/DDBJ whole genome shotgun (WGS) entry which is preliminary data.</text>
</comment>
<gene>
    <name evidence="1" type="ORF">QTG54_015891</name>
</gene>
<dbReference type="EMBL" id="JATAAI010000049">
    <property type="protein sequence ID" value="KAK1733476.1"/>
    <property type="molecule type" value="Genomic_DNA"/>
</dbReference>
<protein>
    <submittedName>
        <fullName evidence="1">Uncharacterized protein</fullName>
    </submittedName>
</protein>
<dbReference type="Proteomes" id="UP001224775">
    <property type="component" value="Unassembled WGS sequence"/>
</dbReference>
<accession>A0AAD8XTC6</accession>
<reference evidence="1" key="1">
    <citation type="submission" date="2023-06" db="EMBL/GenBank/DDBJ databases">
        <title>Survivors Of The Sea: Transcriptome response of Skeletonema marinoi to long-term dormancy.</title>
        <authorList>
            <person name="Pinder M.I.M."/>
            <person name="Kourtchenko O."/>
            <person name="Robertson E.K."/>
            <person name="Larsson T."/>
            <person name="Maumus F."/>
            <person name="Osuna-Cruz C.M."/>
            <person name="Vancaester E."/>
            <person name="Stenow R."/>
            <person name="Vandepoele K."/>
            <person name="Ploug H."/>
            <person name="Bruchert V."/>
            <person name="Godhe A."/>
            <person name="Topel M."/>
        </authorList>
    </citation>
    <scope>NUCLEOTIDE SEQUENCE</scope>
    <source>
        <strain evidence="1">R05AC</strain>
    </source>
</reference>
<keyword evidence="2" id="KW-1185">Reference proteome</keyword>
<sequence>MFRKVAKAAIQRKREFISQQIANLLWAYATKIGIVDKHLYSSFILPIAWAYAVADVHAAPLFNDVFVKKCVEKKGSFENAALFQLHQWHLWQTKENSNPGLPIELLDRKYNAFTCEEPRVSKLQGDVVAQLSSIGLDPKEEFSWVVAIA</sequence>
<name>A0AAD8XTC6_9STRA</name>
<evidence type="ECO:0000313" key="1">
    <source>
        <dbReference type="EMBL" id="KAK1733476.1"/>
    </source>
</evidence>
<organism evidence="1 2">
    <name type="scientific">Skeletonema marinoi</name>
    <dbReference type="NCBI Taxonomy" id="267567"/>
    <lineage>
        <taxon>Eukaryota</taxon>
        <taxon>Sar</taxon>
        <taxon>Stramenopiles</taxon>
        <taxon>Ochrophyta</taxon>
        <taxon>Bacillariophyta</taxon>
        <taxon>Coscinodiscophyceae</taxon>
        <taxon>Thalassiosirophycidae</taxon>
        <taxon>Thalassiosirales</taxon>
        <taxon>Skeletonemataceae</taxon>
        <taxon>Skeletonema</taxon>
        <taxon>Skeletonema marinoi-dohrnii complex</taxon>
    </lineage>
</organism>
<dbReference type="AlphaFoldDB" id="A0AAD8XTC6"/>
<evidence type="ECO:0000313" key="2">
    <source>
        <dbReference type="Proteomes" id="UP001224775"/>
    </source>
</evidence>
<proteinExistence type="predicted"/>